<dbReference type="EMBL" id="QFFF01000001">
    <property type="protein sequence ID" value="PWG02900.1"/>
    <property type="molecule type" value="Genomic_DNA"/>
</dbReference>
<gene>
    <name evidence="2" type="ORF">DF286_08480</name>
</gene>
<evidence type="ECO:0000256" key="1">
    <source>
        <dbReference type="SAM" id="SignalP"/>
    </source>
</evidence>
<organism evidence="2 3">
    <name type="scientific">Allosphingosinicella humi</name>
    <dbReference type="NCBI Taxonomy" id="2068657"/>
    <lineage>
        <taxon>Bacteria</taxon>
        <taxon>Pseudomonadati</taxon>
        <taxon>Pseudomonadota</taxon>
        <taxon>Alphaproteobacteria</taxon>
        <taxon>Sphingomonadales</taxon>
        <taxon>Sphingomonadaceae</taxon>
        <taxon>Allosphingosinicella</taxon>
    </lineage>
</organism>
<dbReference type="AlphaFoldDB" id="A0A2U2J3J0"/>
<evidence type="ECO:0000313" key="3">
    <source>
        <dbReference type="Proteomes" id="UP000245916"/>
    </source>
</evidence>
<feature type="signal peptide" evidence="1">
    <location>
        <begin position="1"/>
        <end position="27"/>
    </location>
</feature>
<protein>
    <recommendedName>
        <fullName evidence="4">Biopolymer transporter ExbD</fullName>
    </recommendedName>
</protein>
<proteinExistence type="predicted"/>
<keyword evidence="1" id="KW-0732">Signal</keyword>
<evidence type="ECO:0000313" key="2">
    <source>
        <dbReference type="EMBL" id="PWG02900.1"/>
    </source>
</evidence>
<keyword evidence="3" id="KW-1185">Reference proteome</keyword>
<evidence type="ECO:0008006" key="4">
    <source>
        <dbReference type="Google" id="ProtNLM"/>
    </source>
</evidence>
<name>A0A2U2J3J0_9SPHN</name>
<feature type="chain" id="PRO_5015563201" description="Biopolymer transporter ExbD" evidence="1">
    <location>
        <begin position="28"/>
        <end position="120"/>
    </location>
</feature>
<comment type="caution">
    <text evidence="2">The sequence shown here is derived from an EMBL/GenBank/DDBJ whole genome shotgun (WGS) entry which is preliminary data.</text>
</comment>
<dbReference type="RefSeq" id="WP_109271038.1">
    <property type="nucleotide sequence ID" value="NZ_QFFF01000001.1"/>
</dbReference>
<accession>A0A2U2J3J0</accession>
<sequence>MLSAALPATRLCSLRLALPFALLTACASLTRDDAVFIDVGGDNSCVIEVEGRRFALPSAEARLEAHLRRLAARTAGVVIGPRPARARPGCWDRAVALALRAGFARIGYLSDAPPVVGEIG</sequence>
<reference evidence="2 3" key="1">
    <citation type="submission" date="2018-05" db="EMBL/GenBank/DDBJ databases">
        <title>Genome of Sphingosinicella humi QZX222.</title>
        <authorList>
            <person name="Qiao Z."/>
            <person name="Wang G."/>
        </authorList>
    </citation>
    <scope>NUCLEOTIDE SEQUENCE [LARGE SCALE GENOMIC DNA]</scope>
    <source>
        <strain evidence="2 3">QZX222</strain>
    </source>
</reference>
<dbReference type="Proteomes" id="UP000245916">
    <property type="component" value="Unassembled WGS sequence"/>
</dbReference>